<proteinExistence type="predicted"/>
<feature type="domain" description="Chorismate-utilising enzyme C-terminal" evidence="3">
    <location>
        <begin position="177"/>
        <end position="431"/>
    </location>
</feature>
<dbReference type="GO" id="GO:0000162">
    <property type="term" value="P:L-tryptophan biosynthetic process"/>
    <property type="evidence" value="ECO:0007669"/>
    <property type="project" value="TreeGrafter"/>
</dbReference>
<organism evidence="5">
    <name type="scientific">freshwater metagenome</name>
    <dbReference type="NCBI Taxonomy" id="449393"/>
    <lineage>
        <taxon>unclassified sequences</taxon>
        <taxon>metagenomes</taxon>
        <taxon>ecological metagenomes</taxon>
    </lineage>
</organism>
<dbReference type="GO" id="GO:0005737">
    <property type="term" value="C:cytoplasm"/>
    <property type="evidence" value="ECO:0007669"/>
    <property type="project" value="TreeGrafter"/>
</dbReference>
<dbReference type="EMBL" id="CAEZWX010000003">
    <property type="protein sequence ID" value="CAB4661764.1"/>
    <property type="molecule type" value="Genomic_DNA"/>
</dbReference>
<feature type="domain" description="Anthranilate synthase component I N-terminal" evidence="4">
    <location>
        <begin position="13"/>
        <end position="127"/>
    </location>
</feature>
<dbReference type="NCBIfam" id="TIGR00553">
    <property type="entry name" value="pabB"/>
    <property type="match status" value="1"/>
</dbReference>
<reference evidence="5" key="1">
    <citation type="submission" date="2020-05" db="EMBL/GenBank/DDBJ databases">
        <authorList>
            <person name="Chiriac C."/>
            <person name="Salcher M."/>
            <person name="Ghai R."/>
            <person name="Kavagutti S V."/>
        </authorList>
    </citation>
    <scope>NUCLEOTIDE SEQUENCE</scope>
</reference>
<evidence type="ECO:0000259" key="4">
    <source>
        <dbReference type="Pfam" id="PF04715"/>
    </source>
</evidence>
<gene>
    <name evidence="5" type="ORF">UFOPK2328_00042</name>
</gene>
<name>A0A6J6LML2_9ZZZZ</name>
<dbReference type="GO" id="GO:0046820">
    <property type="term" value="F:4-amino-4-deoxychorismate synthase activity"/>
    <property type="evidence" value="ECO:0007669"/>
    <property type="project" value="UniProtKB-EC"/>
</dbReference>
<dbReference type="Pfam" id="PF04715">
    <property type="entry name" value="Anth_synt_I_N"/>
    <property type="match status" value="1"/>
</dbReference>
<evidence type="ECO:0000256" key="1">
    <source>
        <dbReference type="ARBA" id="ARBA00013139"/>
    </source>
</evidence>
<evidence type="ECO:0000256" key="2">
    <source>
        <dbReference type="ARBA" id="ARBA00022679"/>
    </source>
</evidence>
<protein>
    <recommendedName>
        <fullName evidence="1">aminodeoxychorismate synthase</fullName>
        <ecNumber evidence="1">2.6.1.85</ecNumber>
    </recommendedName>
</protein>
<dbReference type="InterPro" id="IPR015890">
    <property type="entry name" value="Chorismate_C"/>
</dbReference>
<dbReference type="EC" id="2.6.1.85" evidence="1"/>
<evidence type="ECO:0000259" key="3">
    <source>
        <dbReference type="Pfam" id="PF00425"/>
    </source>
</evidence>
<dbReference type="InterPro" id="IPR005801">
    <property type="entry name" value="ADC_synthase"/>
</dbReference>
<dbReference type="PRINTS" id="PR00095">
    <property type="entry name" value="ANTSNTHASEI"/>
</dbReference>
<dbReference type="Pfam" id="PF00425">
    <property type="entry name" value="Chorismate_bind"/>
    <property type="match status" value="1"/>
</dbReference>
<dbReference type="InterPro" id="IPR005802">
    <property type="entry name" value="ADC_synth_comp_1"/>
</dbReference>
<dbReference type="PANTHER" id="PTHR11236">
    <property type="entry name" value="AMINOBENZOATE/ANTHRANILATE SYNTHASE"/>
    <property type="match status" value="1"/>
</dbReference>
<sequence length="442" mass="48272">MRLEIEKLRGWVNPGDAFLAMHSKDPNAFWLDRSTNQDEPVSIIGSAGSVIKAEDEAFALASEHLGAINQELVSLPDEQIPFSFRPGLVGYLGYELGDEGNAGIHPKSQFMIVDRAMVFDHSTKSMYFIGLFETRDEFVNWYRAALLRLTLVGGEVAAYKQKTKQPKLISSSLRHSKQSYLELIQRAKEHIKTGDVFQLCLTNQISIEHDADALKTFLSLRESNPAPYGGYLKLGDVEIVSSSPEQFLKVSASGKVSSKPIKGTRPRSKDLAEDAQIADELVNNEKERAENLMIVDLMRNDLGRVCESDSIVVEKLFDIESYATVHQLVSTVTGTLRAGQSATSALAACFPAGSMTGAPKIRAVEILKELEASPRDIYSGAFGYLGFDGSADFGMTIRTLVFEGNSASLGVGGGITIDSDPASEFEETMLKSKALLRALEGN</sequence>
<dbReference type="GO" id="GO:0008153">
    <property type="term" value="P:4-aminobenzoate biosynthetic process"/>
    <property type="evidence" value="ECO:0007669"/>
    <property type="project" value="TreeGrafter"/>
</dbReference>
<dbReference type="AlphaFoldDB" id="A0A6J6LML2"/>
<dbReference type="InterPro" id="IPR006805">
    <property type="entry name" value="Anth_synth_I_N"/>
</dbReference>
<dbReference type="SUPFAM" id="SSF56322">
    <property type="entry name" value="ADC synthase"/>
    <property type="match status" value="1"/>
</dbReference>
<dbReference type="Gene3D" id="3.60.120.10">
    <property type="entry name" value="Anthranilate synthase"/>
    <property type="match status" value="1"/>
</dbReference>
<dbReference type="PANTHER" id="PTHR11236:SF18">
    <property type="entry name" value="AMINODEOXYCHORISMATE SYNTHASE"/>
    <property type="match status" value="1"/>
</dbReference>
<dbReference type="GO" id="GO:0009396">
    <property type="term" value="P:folic acid-containing compound biosynthetic process"/>
    <property type="evidence" value="ECO:0007669"/>
    <property type="project" value="InterPro"/>
</dbReference>
<dbReference type="InterPro" id="IPR019999">
    <property type="entry name" value="Anth_synth_I-like"/>
</dbReference>
<evidence type="ECO:0000313" key="5">
    <source>
        <dbReference type="EMBL" id="CAB4661764.1"/>
    </source>
</evidence>
<keyword evidence="2" id="KW-0808">Transferase</keyword>
<accession>A0A6J6LML2</accession>